<proteinExistence type="predicted"/>
<accession>A0A0P0VK86</accession>
<dbReference type="Proteomes" id="UP000059680">
    <property type="component" value="Chromosome 2"/>
</dbReference>
<protein>
    <submittedName>
        <fullName evidence="1">Os02g0552550 protein</fullName>
    </submittedName>
</protein>
<dbReference type="EMBL" id="AP014958">
    <property type="protein sequence ID" value="BAS79182.1"/>
    <property type="molecule type" value="Genomic_DNA"/>
</dbReference>
<reference evidence="2" key="1">
    <citation type="journal article" date="2005" name="Nature">
        <title>The map-based sequence of the rice genome.</title>
        <authorList>
            <consortium name="International rice genome sequencing project (IRGSP)"/>
            <person name="Matsumoto T."/>
            <person name="Wu J."/>
            <person name="Kanamori H."/>
            <person name="Katayose Y."/>
            <person name="Fujisawa M."/>
            <person name="Namiki N."/>
            <person name="Mizuno H."/>
            <person name="Yamamoto K."/>
            <person name="Antonio B.A."/>
            <person name="Baba T."/>
            <person name="Sakata K."/>
            <person name="Nagamura Y."/>
            <person name="Aoki H."/>
            <person name="Arikawa K."/>
            <person name="Arita K."/>
            <person name="Bito T."/>
            <person name="Chiden Y."/>
            <person name="Fujitsuka N."/>
            <person name="Fukunaka R."/>
            <person name="Hamada M."/>
            <person name="Harada C."/>
            <person name="Hayashi A."/>
            <person name="Hijishita S."/>
            <person name="Honda M."/>
            <person name="Hosokawa S."/>
            <person name="Ichikawa Y."/>
            <person name="Idonuma A."/>
            <person name="Iijima M."/>
            <person name="Ikeda M."/>
            <person name="Ikeno M."/>
            <person name="Ito K."/>
            <person name="Ito S."/>
            <person name="Ito T."/>
            <person name="Ito Y."/>
            <person name="Ito Y."/>
            <person name="Iwabuchi A."/>
            <person name="Kamiya K."/>
            <person name="Karasawa W."/>
            <person name="Kurita K."/>
            <person name="Katagiri S."/>
            <person name="Kikuta A."/>
            <person name="Kobayashi H."/>
            <person name="Kobayashi N."/>
            <person name="Machita K."/>
            <person name="Maehara T."/>
            <person name="Masukawa M."/>
            <person name="Mizubayashi T."/>
            <person name="Mukai Y."/>
            <person name="Nagasaki H."/>
            <person name="Nagata Y."/>
            <person name="Naito S."/>
            <person name="Nakashima M."/>
            <person name="Nakama Y."/>
            <person name="Nakamichi Y."/>
            <person name="Nakamura M."/>
            <person name="Meguro A."/>
            <person name="Negishi M."/>
            <person name="Ohta I."/>
            <person name="Ohta T."/>
            <person name="Okamoto M."/>
            <person name="Ono N."/>
            <person name="Saji S."/>
            <person name="Sakaguchi M."/>
            <person name="Sakai K."/>
            <person name="Shibata M."/>
            <person name="Shimokawa T."/>
            <person name="Song J."/>
            <person name="Takazaki Y."/>
            <person name="Terasawa K."/>
            <person name="Tsugane M."/>
            <person name="Tsuji K."/>
            <person name="Ueda S."/>
            <person name="Waki K."/>
            <person name="Yamagata H."/>
            <person name="Yamamoto M."/>
            <person name="Yamamoto S."/>
            <person name="Yamane H."/>
            <person name="Yoshiki S."/>
            <person name="Yoshihara R."/>
            <person name="Yukawa K."/>
            <person name="Zhong H."/>
            <person name="Yano M."/>
            <person name="Yuan Q."/>
            <person name="Ouyang S."/>
            <person name="Liu J."/>
            <person name="Jones K.M."/>
            <person name="Gansberger K."/>
            <person name="Moffat K."/>
            <person name="Hill J."/>
            <person name="Bera J."/>
            <person name="Fadrosh D."/>
            <person name="Jin S."/>
            <person name="Johri S."/>
            <person name="Kim M."/>
            <person name="Overton L."/>
            <person name="Reardon M."/>
            <person name="Tsitrin T."/>
            <person name="Vuong H."/>
            <person name="Weaver B."/>
            <person name="Ciecko A."/>
            <person name="Tallon L."/>
            <person name="Jackson J."/>
            <person name="Pai G."/>
            <person name="Aken S.V."/>
            <person name="Utterback T."/>
            <person name="Reidmuller S."/>
            <person name="Feldblyum T."/>
            <person name="Hsiao J."/>
            <person name="Zismann V."/>
            <person name="Iobst S."/>
            <person name="de Vazeille A.R."/>
            <person name="Buell C.R."/>
            <person name="Ying K."/>
            <person name="Li Y."/>
            <person name="Lu T."/>
            <person name="Huang Y."/>
            <person name="Zhao Q."/>
            <person name="Feng Q."/>
            <person name="Zhang L."/>
            <person name="Zhu J."/>
            <person name="Weng Q."/>
            <person name="Mu J."/>
            <person name="Lu Y."/>
            <person name="Fan D."/>
            <person name="Liu Y."/>
            <person name="Guan J."/>
            <person name="Zhang Y."/>
            <person name="Yu S."/>
            <person name="Liu X."/>
            <person name="Zhang Y."/>
            <person name="Hong G."/>
            <person name="Han B."/>
            <person name="Choisne N."/>
            <person name="Demange N."/>
            <person name="Orjeda G."/>
            <person name="Samain S."/>
            <person name="Cattolico L."/>
            <person name="Pelletier E."/>
            <person name="Couloux A."/>
            <person name="Segurens B."/>
            <person name="Wincker P."/>
            <person name="D'Hont A."/>
            <person name="Scarpelli C."/>
            <person name="Weissenbach J."/>
            <person name="Salanoubat M."/>
            <person name="Quetier F."/>
            <person name="Yu Y."/>
            <person name="Kim H.R."/>
            <person name="Rambo T."/>
            <person name="Currie J."/>
            <person name="Collura K."/>
            <person name="Luo M."/>
            <person name="Yang T."/>
            <person name="Ammiraju J.S.S."/>
            <person name="Engler F."/>
            <person name="Soderlund C."/>
            <person name="Wing R.A."/>
            <person name="Palmer L.E."/>
            <person name="de la Bastide M."/>
            <person name="Spiegel L."/>
            <person name="Nascimento L."/>
            <person name="Zutavern T."/>
            <person name="O'Shaughnessy A."/>
            <person name="Dike S."/>
            <person name="Dedhia N."/>
            <person name="Preston R."/>
            <person name="Balija V."/>
            <person name="McCombie W.R."/>
            <person name="Chow T."/>
            <person name="Chen H."/>
            <person name="Chung M."/>
            <person name="Chen C."/>
            <person name="Shaw J."/>
            <person name="Wu H."/>
            <person name="Hsiao K."/>
            <person name="Chao Y."/>
            <person name="Chu M."/>
            <person name="Cheng C."/>
            <person name="Hour A."/>
            <person name="Lee P."/>
            <person name="Lin S."/>
            <person name="Lin Y."/>
            <person name="Liou J."/>
            <person name="Liu S."/>
            <person name="Hsing Y."/>
            <person name="Raghuvanshi S."/>
            <person name="Mohanty A."/>
            <person name="Bharti A.K."/>
            <person name="Gaur A."/>
            <person name="Gupta V."/>
            <person name="Kumar D."/>
            <person name="Ravi V."/>
            <person name="Vij S."/>
            <person name="Kapur A."/>
            <person name="Khurana P."/>
            <person name="Khurana P."/>
            <person name="Khurana J.P."/>
            <person name="Tyagi A.K."/>
            <person name="Gaikwad K."/>
            <person name="Singh A."/>
            <person name="Dalal V."/>
            <person name="Srivastava S."/>
            <person name="Dixit A."/>
            <person name="Pal A.K."/>
            <person name="Ghazi I.A."/>
            <person name="Yadav M."/>
            <person name="Pandit A."/>
            <person name="Bhargava A."/>
            <person name="Sureshbabu K."/>
            <person name="Batra K."/>
            <person name="Sharma T.R."/>
            <person name="Mohapatra T."/>
            <person name="Singh N.K."/>
            <person name="Messing J."/>
            <person name="Nelson A.B."/>
            <person name="Fuks G."/>
            <person name="Kavchok S."/>
            <person name="Keizer G."/>
            <person name="Linton E."/>
            <person name="Llaca V."/>
            <person name="Song R."/>
            <person name="Tanyolac B."/>
            <person name="Young S."/>
            <person name="Ho-Il K."/>
            <person name="Hahn J.H."/>
            <person name="Sangsakoo G."/>
            <person name="Vanavichit A."/>
            <person name="de Mattos Luiz.A.T."/>
            <person name="Zimmer P.D."/>
            <person name="Malone G."/>
            <person name="Dellagostin O."/>
            <person name="de Oliveira A.C."/>
            <person name="Bevan M."/>
            <person name="Bancroft I."/>
            <person name="Minx P."/>
            <person name="Cordum H."/>
            <person name="Wilson R."/>
            <person name="Cheng Z."/>
            <person name="Jin W."/>
            <person name="Jiang J."/>
            <person name="Leong S.A."/>
            <person name="Iwama H."/>
            <person name="Gojobori T."/>
            <person name="Itoh T."/>
            <person name="Niimura Y."/>
            <person name="Fujii Y."/>
            <person name="Habara T."/>
            <person name="Sakai H."/>
            <person name="Sato Y."/>
            <person name="Wilson G."/>
            <person name="Kumar K."/>
            <person name="McCouch S."/>
            <person name="Juretic N."/>
            <person name="Hoen D."/>
            <person name="Wright S."/>
            <person name="Bruskiewich R."/>
            <person name="Bureau T."/>
            <person name="Miyao A."/>
            <person name="Hirochika H."/>
            <person name="Nishikawa T."/>
            <person name="Kadowaki K."/>
            <person name="Sugiura M."/>
            <person name="Burr B."/>
            <person name="Sasaki T."/>
        </authorList>
    </citation>
    <scope>NUCLEOTIDE SEQUENCE [LARGE SCALE GENOMIC DNA]</scope>
    <source>
        <strain evidence="2">cv. Nipponbare</strain>
    </source>
</reference>
<dbReference type="InParanoid" id="A0A0P0VK86"/>
<evidence type="ECO:0000313" key="2">
    <source>
        <dbReference type="Proteomes" id="UP000059680"/>
    </source>
</evidence>
<reference evidence="1 2" key="2">
    <citation type="journal article" date="2013" name="Plant Cell Physiol.">
        <title>Rice Annotation Project Database (RAP-DB): an integrative and interactive database for rice genomics.</title>
        <authorList>
            <person name="Sakai H."/>
            <person name="Lee S.S."/>
            <person name="Tanaka T."/>
            <person name="Numa H."/>
            <person name="Kim J."/>
            <person name="Kawahara Y."/>
            <person name="Wakimoto H."/>
            <person name="Yang C.C."/>
            <person name="Iwamoto M."/>
            <person name="Abe T."/>
            <person name="Yamada Y."/>
            <person name="Muto A."/>
            <person name="Inokuchi H."/>
            <person name="Ikemura T."/>
            <person name="Matsumoto T."/>
            <person name="Sasaki T."/>
            <person name="Itoh T."/>
        </authorList>
    </citation>
    <scope>NUCLEOTIDE SEQUENCE [LARGE SCALE GENOMIC DNA]</scope>
    <source>
        <strain evidence="2">cv. Nipponbare</strain>
    </source>
</reference>
<dbReference type="Gramene" id="Os02t0552550-01">
    <property type="protein sequence ID" value="Os02t0552550-01"/>
    <property type="gene ID" value="Os02g0552550"/>
</dbReference>
<dbReference type="AlphaFoldDB" id="A0A0P0VK86"/>
<name>A0A0P0VK86_ORYSJ</name>
<keyword evidence="2" id="KW-1185">Reference proteome</keyword>
<sequence length="93" mass="10771">MSLGHNPEVAKAITQKLLTSIFNVINIQYTLNWILLPRELPLCSKNNSEMWKHLSELCATEIIEIPGPYMLMIHRQIKYFTRCNVEQNVVQTG</sequence>
<gene>
    <name evidence="1" type="ordered locus">Os02g0552550</name>
    <name evidence="1" type="ORF">OSNPB_020552550</name>
</gene>
<evidence type="ECO:0000313" key="1">
    <source>
        <dbReference type="EMBL" id="BAS79182.1"/>
    </source>
</evidence>
<reference evidence="1 2" key="3">
    <citation type="journal article" date="2013" name="Rice">
        <title>Improvement of the Oryza sativa Nipponbare reference genome using next generation sequence and optical map data.</title>
        <authorList>
            <person name="Kawahara Y."/>
            <person name="de la Bastide M."/>
            <person name="Hamilton J.P."/>
            <person name="Kanamori H."/>
            <person name="McCombie W.R."/>
            <person name="Ouyang S."/>
            <person name="Schwartz D.C."/>
            <person name="Tanaka T."/>
            <person name="Wu J."/>
            <person name="Zhou S."/>
            <person name="Childs K.L."/>
            <person name="Davidson R.M."/>
            <person name="Lin H."/>
            <person name="Quesada-Ocampo L."/>
            <person name="Vaillancourt B."/>
            <person name="Sakai H."/>
            <person name="Lee S.S."/>
            <person name="Kim J."/>
            <person name="Numa H."/>
            <person name="Itoh T."/>
            <person name="Buell C.R."/>
            <person name="Matsumoto T."/>
        </authorList>
    </citation>
    <scope>NUCLEOTIDE SEQUENCE [LARGE SCALE GENOMIC DNA]</scope>
    <source>
        <strain evidence="2">cv. Nipponbare</strain>
    </source>
</reference>
<dbReference type="PaxDb" id="39947-A0A0P0VK86"/>
<organism evidence="1 2">
    <name type="scientific">Oryza sativa subsp. japonica</name>
    <name type="common">Rice</name>
    <dbReference type="NCBI Taxonomy" id="39947"/>
    <lineage>
        <taxon>Eukaryota</taxon>
        <taxon>Viridiplantae</taxon>
        <taxon>Streptophyta</taxon>
        <taxon>Embryophyta</taxon>
        <taxon>Tracheophyta</taxon>
        <taxon>Spermatophyta</taxon>
        <taxon>Magnoliopsida</taxon>
        <taxon>Liliopsida</taxon>
        <taxon>Poales</taxon>
        <taxon>Poaceae</taxon>
        <taxon>BOP clade</taxon>
        <taxon>Oryzoideae</taxon>
        <taxon>Oryzeae</taxon>
        <taxon>Oryzinae</taxon>
        <taxon>Oryza</taxon>
        <taxon>Oryza sativa</taxon>
    </lineage>
</organism>